<evidence type="ECO:0000256" key="3">
    <source>
        <dbReference type="SAM" id="MobiDB-lite"/>
    </source>
</evidence>
<reference evidence="5 6" key="1">
    <citation type="submission" date="2019-02" db="EMBL/GenBank/DDBJ databases">
        <title>Genome sequencing of the rare red list fungi Dentipellis fragilis.</title>
        <authorList>
            <person name="Buettner E."/>
            <person name="Kellner H."/>
        </authorList>
    </citation>
    <scope>NUCLEOTIDE SEQUENCE [LARGE SCALE GENOMIC DNA]</scope>
    <source>
        <strain evidence="5 6">DSM 105465</strain>
    </source>
</reference>
<name>A0A4Y9YSW1_9AGAM</name>
<evidence type="ECO:0000256" key="2">
    <source>
        <dbReference type="ARBA" id="ARBA00022694"/>
    </source>
</evidence>
<feature type="compositionally biased region" description="Acidic residues" evidence="3">
    <location>
        <begin position="21"/>
        <end position="34"/>
    </location>
</feature>
<accession>A0A4Y9YSW1</accession>
<dbReference type="PANTHER" id="PTHR21027">
    <property type="entry name" value="TRNA-SPLICING ENDONUCLEASE SUBUNIT SEN54"/>
    <property type="match status" value="1"/>
</dbReference>
<feature type="domain" description="tRNA-splicing endonuclease subunit Sen54 N-terminal" evidence="4">
    <location>
        <begin position="81"/>
        <end position="159"/>
    </location>
</feature>
<dbReference type="EMBL" id="SEOQ01000359">
    <property type="protein sequence ID" value="TFY64850.1"/>
    <property type="molecule type" value="Genomic_DNA"/>
</dbReference>
<protein>
    <recommendedName>
        <fullName evidence="4">tRNA-splicing endonuclease subunit Sen54 N-terminal domain-containing protein</fullName>
    </recommendedName>
</protein>
<dbReference type="PANTHER" id="PTHR21027:SF1">
    <property type="entry name" value="TRNA-SPLICING ENDONUCLEASE SUBUNIT SEN54"/>
    <property type="match status" value="1"/>
</dbReference>
<comment type="caution">
    <text evidence="5">The sequence shown here is derived from an EMBL/GenBank/DDBJ whole genome shotgun (WGS) entry which is preliminary data.</text>
</comment>
<dbReference type="GO" id="GO:0000214">
    <property type="term" value="C:tRNA-intron endonuclease complex"/>
    <property type="evidence" value="ECO:0007669"/>
    <property type="project" value="TreeGrafter"/>
</dbReference>
<dbReference type="STRING" id="205917.A0A4Y9YSW1"/>
<keyword evidence="6" id="KW-1185">Reference proteome</keyword>
<dbReference type="InterPro" id="IPR024337">
    <property type="entry name" value="tRNA_splic_suSen54"/>
</dbReference>
<evidence type="ECO:0000259" key="4">
    <source>
        <dbReference type="Pfam" id="PF12928"/>
    </source>
</evidence>
<feature type="compositionally biased region" description="Polar residues" evidence="3">
    <location>
        <begin position="385"/>
        <end position="395"/>
    </location>
</feature>
<dbReference type="InterPro" id="IPR024336">
    <property type="entry name" value="tRNA_splic_suSen54_N"/>
</dbReference>
<gene>
    <name evidence="5" type="ORF">EVG20_g5811</name>
</gene>
<organism evidence="5 6">
    <name type="scientific">Dentipellis fragilis</name>
    <dbReference type="NCBI Taxonomy" id="205917"/>
    <lineage>
        <taxon>Eukaryota</taxon>
        <taxon>Fungi</taxon>
        <taxon>Dikarya</taxon>
        <taxon>Basidiomycota</taxon>
        <taxon>Agaricomycotina</taxon>
        <taxon>Agaricomycetes</taxon>
        <taxon>Russulales</taxon>
        <taxon>Hericiaceae</taxon>
        <taxon>Dentipellis</taxon>
    </lineage>
</organism>
<evidence type="ECO:0000313" key="5">
    <source>
        <dbReference type="EMBL" id="TFY64850.1"/>
    </source>
</evidence>
<evidence type="ECO:0000313" key="6">
    <source>
        <dbReference type="Proteomes" id="UP000298327"/>
    </source>
</evidence>
<dbReference type="Proteomes" id="UP000298327">
    <property type="component" value="Unassembled WGS sequence"/>
</dbReference>
<dbReference type="AlphaFoldDB" id="A0A4Y9YSW1"/>
<comment type="similarity">
    <text evidence="1">Belongs to the SEN54 family.</text>
</comment>
<evidence type="ECO:0000256" key="1">
    <source>
        <dbReference type="ARBA" id="ARBA00005736"/>
    </source>
</evidence>
<feature type="region of interest" description="Disordered" evidence="3">
    <location>
        <begin position="1"/>
        <end position="71"/>
    </location>
</feature>
<keyword evidence="2" id="KW-0819">tRNA processing</keyword>
<feature type="region of interest" description="Disordered" evidence="3">
    <location>
        <begin position="361"/>
        <end position="404"/>
    </location>
</feature>
<dbReference type="Pfam" id="PF12928">
    <property type="entry name" value="tRNA_int_end_N2"/>
    <property type="match status" value="1"/>
</dbReference>
<sequence length="476" mass="52942">MDDSLEEPMSTDVLPSRPDNVEEDEQSSGDEDGGLDWTKLPSSFVHKPVIPKRGEKDFEPAPGGGSGLQTHNLDRARTAMFNALGATRAISSKSVSYAIWHPSLSRAHVTLARGTQFNALGHSVARNISALPESKARKRLELLPEEALYLVEKGSVVCWKEIEGQDFLDVEKEDALQGAPMSVQQAFAEMIGKEDLTLERYQVFSYLKRLGYNIMRAHPPSSSYPLPSPYPITTTPSHHPSFLERLFSPISRILQNFLRPVFDWWRPLTHRRWLHHNMDNLSIFKSLRFLSSGHSVPLKPPPAAPTVPPSPYKVFYHLYKPNTPFKKTSPPPPDFSVVVVNARTTPMPTLAEFTDLFGNLPTVPPPLPRQRNRLQNKSAAPPTTPQIQEGATTSKPEPAPPSQPTWLARLAAYIPFLHCGKASQTPPAKNKPGERRVNPFMALRQGNKIVIVAAVDAGVASFFRFGEGSFDEWPMA</sequence>
<proteinExistence type="inferred from homology"/>
<dbReference type="GO" id="GO:0000379">
    <property type="term" value="P:tRNA-type intron splice site recognition and cleavage"/>
    <property type="evidence" value="ECO:0007669"/>
    <property type="project" value="TreeGrafter"/>
</dbReference>
<dbReference type="OrthoDB" id="408683at2759"/>